<accession>A0A975B683</accession>
<name>A0A975B683_9BACT</name>
<keyword evidence="2" id="KW-1185">Reference proteome</keyword>
<dbReference type="Proteomes" id="UP000663720">
    <property type="component" value="Chromosome"/>
</dbReference>
<protein>
    <submittedName>
        <fullName evidence="1">Uncharacterized protein</fullName>
    </submittedName>
</protein>
<proteinExistence type="predicted"/>
<sequence length="41" mass="4769">MFIISFKKYTSPIPDTVKKNHTGFTVDKSYDTSKFFYVSLS</sequence>
<gene>
    <name evidence="1" type="ORF">dnl_18370</name>
</gene>
<evidence type="ECO:0000313" key="2">
    <source>
        <dbReference type="Proteomes" id="UP000663720"/>
    </source>
</evidence>
<dbReference type="AlphaFoldDB" id="A0A975B683"/>
<dbReference type="KEGG" id="dli:dnl_18370"/>
<reference evidence="1" key="1">
    <citation type="journal article" date="2021" name="Microb. Physiol.">
        <title>Proteogenomic Insights into the Physiology of Marine, Sulfate-Reducing, Filamentous Desulfonema limicola and Desulfonema magnum.</title>
        <authorList>
            <person name="Schnaars V."/>
            <person name="Wohlbrand L."/>
            <person name="Scheve S."/>
            <person name="Hinrichs C."/>
            <person name="Reinhardt R."/>
            <person name="Rabus R."/>
        </authorList>
    </citation>
    <scope>NUCLEOTIDE SEQUENCE</scope>
    <source>
        <strain evidence="1">5ac10</strain>
    </source>
</reference>
<evidence type="ECO:0000313" key="1">
    <source>
        <dbReference type="EMBL" id="QTA79564.1"/>
    </source>
</evidence>
<dbReference type="EMBL" id="CP061799">
    <property type="protein sequence ID" value="QTA79564.1"/>
    <property type="molecule type" value="Genomic_DNA"/>
</dbReference>
<organism evidence="1 2">
    <name type="scientific">Desulfonema limicola</name>
    <dbReference type="NCBI Taxonomy" id="45656"/>
    <lineage>
        <taxon>Bacteria</taxon>
        <taxon>Pseudomonadati</taxon>
        <taxon>Thermodesulfobacteriota</taxon>
        <taxon>Desulfobacteria</taxon>
        <taxon>Desulfobacterales</taxon>
        <taxon>Desulfococcaceae</taxon>
        <taxon>Desulfonema</taxon>
    </lineage>
</organism>